<dbReference type="OrthoDB" id="445158at2759"/>
<keyword evidence="1" id="KW-0175">Coiled coil</keyword>
<evidence type="ECO:0000256" key="3">
    <source>
        <dbReference type="SAM" id="Phobius"/>
    </source>
</evidence>
<feature type="coiled-coil region" evidence="1">
    <location>
        <begin position="3496"/>
        <end position="3523"/>
    </location>
</feature>
<feature type="compositionally biased region" description="Basic and acidic residues" evidence="2">
    <location>
        <begin position="3540"/>
        <end position="3553"/>
    </location>
</feature>
<evidence type="ECO:0000313" key="4">
    <source>
        <dbReference type="EMBL" id="KAF4675813.1"/>
    </source>
</evidence>
<comment type="caution">
    <text evidence="4">The sequence shown here is derived from an EMBL/GenBank/DDBJ whole genome shotgun (WGS) entry which is preliminary data.</text>
</comment>
<reference evidence="4 5" key="1">
    <citation type="submission" date="2020-04" db="EMBL/GenBank/DDBJ databases">
        <title>Perkinsus chesapeaki whole genome sequence.</title>
        <authorList>
            <person name="Bogema D.R."/>
        </authorList>
    </citation>
    <scope>NUCLEOTIDE SEQUENCE [LARGE SCALE GENOMIC DNA]</scope>
    <source>
        <strain evidence="4">ATCC PRA-425</strain>
    </source>
</reference>
<name>A0A7J6MW67_PERCH</name>
<keyword evidence="3" id="KW-0472">Membrane</keyword>
<dbReference type="EMBL" id="JAAPAO010000042">
    <property type="protein sequence ID" value="KAF4675813.1"/>
    <property type="molecule type" value="Genomic_DNA"/>
</dbReference>
<sequence length="3778" mass="420737">MSSPFEGDILPSLLAHIRDGTNPQHQCNELSNKNLMRSLQVAMALIEADDMQSSSKADQAYTVSLLGRKWLEERPRVFTNDRVKQDVLLWQQIVSVTGQQQQQFEATEEFNTDSLGESLITELGLEDGRMHSKRGRDERSNSPESATINDAANGLLSRIARAGSGGQLRKGYVCEVYMKSSSSLDHLQPEMVEAIEALRISPTDSNKVRDEDIAGLKFAKQTITETDKAVFTAIRGIPFEISVRGYGLSQGDRIIVVDDECGLGAGVWGFSDSEAIGHPRTGGSLIDGDAMQEQHYSWSGRVQSFPGSYNLCYCSPSHSATQCDNHQHFTLPVVWAPPNVSSNLAVTAKVDVIGPYPDHRLHVVKGQPALSLTGIEGRALSGTTDNILISDACGSDAGYAVPGEHLNPLTYSGVFLGLPNNGRSVDASEDGSTFTFGSIAPISTDIGSYAICWCRISSEVSCINSGDFHAIVGRLIVNGPNERLNEDGFGYRGRQLSLVLRGQGLSTVGKDSILLRPLDNGYRDCYNGVDSEVVPFSGRLHYTLTEAMSDAEAGIFQVRGPYPNQVAVCLYGSSSCTIEALRGISSTDGDRIRVVSRRGQIGGYIPELTPHDSACPGDPERSALYGPKGEWSAISGVPASSRPAYNGGVSVSWNPTIEGDFLTSKVDEYIMCWCSAVPHSASDRPACGSLTDYGAVVGTLLIAEPLGCTEPATEGIYADTIFNIPSSLVPERGLVLLTSEVSPCGDFTLGDADDIAATIPRNRMEPVWESSNTLSFTLTDILALIEASNSFPLTKGVYKICQAPSSYDDPLVELTVQYNRLSLLGQPNLTYGSEAQMISALPHELKRFTVCPQFSTWDSSSRGCLCLPGYYTVTLAGSASVALDVAELLCEPCPLGNYCPGGRKPLRCSPGLTTSAVGAAKAEDCVCDLGRYLNQTTGMCLECPEGTYKNTVANLSTCPRGCFSPPSSSVPAVGSTSDLGARGLLDCKCLDGYILSYVGDPTAPRDPVGCIKCPVGMLCQSGLASRARVPMVLRYELDGIDDPETIGDTSDGSTTLVAERIMTVVSNLLCKDALEEDLACFIEGLSTSFPRRPIVASSTVVSTIEETFLQTIEQFEAELKSSVDDDLVVFSSLSKISPLPFSVAQNVSIQEESARLFQWFPGRDSNSLSPCPIGSLVPPGTDCMCGPGWFWIKPSPTGGPICHRCGFGFYKAETSNSVPCSPCRAISRDMVIAGLTGDVSLVGKEASARRKHVPISEVSIMGDQGPILRKYFKLRIVTGSGELVTAYARNEDIDLLSPDMCSYADSFDAPSIKVESKQLLSDSISLTVVWAVAGPGVSVGCVRLGRAVLGGPLADGSISSPWHALGYVELLGWSSYYCATSIAPCLYNWTTIGFWRYGSIRKALDGARSASELRLPVTLNTPLYSSNESESNFITNSLTVAEDTTAISSKERIREVTEVTSEARVCELCESGQMKSSVGNSNICPMACPLNSESNPGGTSPQDCYCSRGSFRDIAAEIGITAGYGQTSSIICKPCSTLVLGRPKVAECPGKELPIANADYYIVPQRVAAGSVFGAKKFEPYGITDVRSSEQFRSPVVESCIVEEDSDIPSLSPPTTCKSHGQCLEGMRGFMCAACESGYWRDDVEKSCEECHGSWWAQALYYLNVPWFLLIDSAQAVIIAKFIADAADDQSRPIHSVIIKILSNYFIAIAALEKFDFSNVKRYSRNPGMSVEVNIPTWTRSFFRHLLAVKDIVPDINIESSIMCIFDKAPDHHFVEANFWLISPLFKIVFLTVVCGALLLMRKRLWQLVLVGRQLRAKRDRTIKIVSKKVRRSLTRRRSSSSTLSTRRSSLASVMPLSPEDIEVSSDSESSQELAIKEEEQPTGGIAPRDDRLLGIWRTQYPVRVESRTRRGIRIISGFIIDCTPVYLVAVFYSWQAVTEKMLLLLQCNTFSDSVNGEHVKRLRWLSDPDIICFDGYPHSSLVLIAVTGLAIWTIGFVFVSMLLLFNKRKVLMEDHCLRKYGFLYLGFETRCWYWESVKRLQAFLYGLITNISLGDMKAKLVCYAVLSGVSCLLHVSVMPYDDRQRGLLDALEAKALFAIFITHITIQLVIMFDLADEVVVFMIILCGVINGIFIIQAIYHLLKEYALYYARKRKKQQAELEKAKEEKAMKRYHRATRKRLERFVSLGGSIDESSTQNEDTAIDNNMTHRATLQRVNEQVKPSESLVANAKKLWTRYYLPDVIVRHVERSEAMKSRIALKVDKLENSASGAEDSRSLTDEMPLLNVVLIPKTPKSALDRIAFAWLGRPWPAQEIVVTSFDRSFFWTIQCNTVDYITKCLDDSEDDAELSSVVDTGARDFAMRVLFGYAQRLRYHTNPSLWSSDITAGGPEGRRITKDLQDLSLQRDSSHSREPLSPITEENGDDEDGEVTKGMPDVRADLTLGELIVLPLISEEDALDDSKSFTADELFRAFSIVTAVNSRRIKKIYSLYCAYRSYRSLKAQGSRIEDNKTSGKGTRRGESKADKSQRSFSSNARGSASGGGNLGFGPHGGFTGGNQYQGEAESLRMENMRLNRLLQECEEEIARMNNHRLRDIEDLRLRHDMEMRTLARERDQIVEQVESYKKTSHDEVQELRKETRERQREIDQLQSEMQELVDENIDLRSKVDGDDSSRESHKKADAPLLEEEYEAKLSELEESLQDAQDEVNGLVAVTKVFLKCFLAADAISRVSRAKEALEDVLEEKNVQIIALTKFEKEVDARIREHLAERDEKISDLELENTVLKGKLTSLEESERRGGSSRAFEMLLREREIEIEALEAQLRSTQSVALTDQQKARERVNGSAGLEDVHSAVRKLQDNLQDKDDELMRLQKKVDEFARGFSAPEALKKINELENTIRQKDKHLTAARVELSEFLSEAEDIILENRYLRQAGRIPLDRLLDLNEMKIAERLSASGAIAQLRVLEQRELEWDHERVKLRKKILELSQMVAEKGVMCQGLDADKLIYLQQVANVETKLEALLNQHQTNSSPHRPHRLNLKDASSMAPGSIVTSARSTKPEIQQSIIQDEKEDVMQPPTALPRIKGLPLIAYSHVLDQAVLTPKNISQHEKAVPILYTMLLETIEENERLRNINKKLSQDLGVVGEALQSRVAAHGVLVEEHTNLLQKHAEFEKETLTRLREKEDEIRTLRPELERVKELREQSMRLQSQADSTKGDDKVKEKYLAVLERDALEGISAEYSSRELFLRDWIFHLLRLNNKAHQAVKVTMERLSASVPIHEYESIKSELIAVKERNSDIEVYLSGLQARVSESESTAEHARSRIRELLPQVTDCETREGQQQITQGDTVTGRELIVLRKQVEADEDIIKELKSQIRYVEECLATAETSLVKERSQRRQIELNGGEPASGATISSVEMERRLMAAEEAIAQTTEKSLELDQARDVLSVARRQASEARAASFKHVTELKVLREALNTICDFIRTPEEQVTHIRQIQQRLVSWVWETDKEYRIASLNDEVKRLRNEVLRLRAHNDANMEIFYSEQSQMPEPRKEAAKVEPVEEREIDSEEAEEMDELWRKIRQLESENRRLKSRAAMESLPPTSEPEDLTSVEMNDLRHGAGRIIDIMQREIKDYKARVHQLQTDNNLMRQQLIHKRAPTDTLPKKHAPFECPKRDSSTSPIPCPSLDDKNSEAMQRLQEDLSVAEKKLEVSESERQRLQAMSEAFNHRKEAISPDKQIKLLRRQVTLKSNEIERMRSVLDELKKETVRLAKHRQEQSFVSSKQAKIR</sequence>
<keyword evidence="3" id="KW-0812">Transmembrane</keyword>
<gene>
    <name evidence="4" type="ORF">FOL47_007239</name>
</gene>
<feature type="transmembrane region" description="Helical" evidence="3">
    <location>
        <begin position="1982"/>
        <end position="2006"/>
    </location>
</feature>
<feature type="transmembrane region" description="Helical" evidence="3">
    <location>
        <begin position="1913"/>
        <end position="1935"/>
    </location>
</feature>
<evidence type="ECO:0000313" key="5">
    <source>
        <dbReference type="Proteomes" id="UP000591131"/>
    </source>
</evidence>
<dbReference type="PANTHER" id="PTHR11319:SF35">
    <property type="entry name" value="OUTER MEMBRANE PROTEIN PMPC-RELATED"/>
    <property type="match status" value="1"/>
</dbReference>
<feature type="coiled-coil region" evidence="1">
    <location>
        <begin position="2771"/>
        <end position="2907"/>
    </location>
</feature>
<feature type="region of interest" description="Disordered" evidence="2">
    <location>
        <begin position="3535"/>
        <end position="3560"/>
    </location>
</feature>
<feature type="compositionally biased region" description="Basic and acidic residues" evidence="2">
    <location>
        <begin position="3658"/>
        <end position="3667"/>
    </location>
</feature>
<feature type="transmembrane region" description="Helical" evidence="3">
    <location>
        <begin position="1779"/>
        <end position="1800"/>
    </location>
</feature>
<evidence type="ECO:0000256" key="1">
    <source>
        <dbReference type="SAM" id="Coils"/>
    </source>
</evidence>
<dbReference type="Proteomes" id="UP000591131">
    <property type="component" value="Unassembled WGS sequence"/>
</dbReference>
<feature type="coiled-coil region" evidence="1">
    <location>
        <begin position="3736"/>
        <end position="3766"/>
    </location>
</feature>
<evidence type="ECO:0000256" key="2">
    <source>
        <dbReference type="SAM" id="MobiDB-lite"/>
    </source>
</evidence>
<feature type="region of interest" description="Disordered" evidence="2">
    <location>
        <begin position="2502"/>
        <end position="2558"/>
    </location>
</feature>
<feature type="coiled-coil region" evidence="1">
    <location>
        <begin position="3685"/>
        <end position="3712"/>
    </location>
</feature>
<feature type="coiled-coil region" evidence="1">
    <location>
        <begin position="2147"/>
        <end position="2176"/>
    </location>
</feature>
<feature type="transmembrane region" description="Helical" evidence="3">
    <location>
        <begin position="2096"/>
        <end position="2113"/>
    </location>
</feature>
<feature type="compositionally biased region" description="Basic and acidic residues" evidence="2">
    <location>
        <begin position="2505"/>
        <end position="2527"/>
    </location>
</feature>
<feature type="coiled-coil region" evidence="1">
    <location>
        <begin position="3407"/>
        <end position="3451"/>
    </location>
</feature>
<feature type="transmembrane region" description="Helical" evidence="3">
    <location>
        <begin position="2120"/>
        <end position="2143"/>
    </location>
</feature>
<feature type="coiled-coil region" evidence="1">
    <location>
        <begin position="3615"/>
        <end position="3642"/>
    </location>
</feature>
<feature type="region of interest" description="Disordered" evidence="2">
    <location>
        <begin position="1858"/>
        <end position="1887"/>
    </location>
</feature>
<proteinExistence type="predicted"/>
<dbReference type="SUPFAM" id="SSF57184">
    <property type="entry name" value="Growth factor receptor domain"/>
    <property type="match status" value="1"/>
</dbReference>
<feature type="region of interest" description="Disordered" evidence="2">
    <location>
        <begin position="2402"/>
        <end position="2434"/>
    </location>
</feature>
<feature type="compositionally biased region" description="Gly residues" evidence="2">
    <location>
        <begin position="2538"/>
        <end position="2554"/>
    </location>
</feature>
<dbReference type="PANTHER" id="PTHR11319">
    <property type="entry name" value="G PROTEIN-COUPLED RECEPTOR-RELATED"/>
    <property type="match status" value="1"/>
</dbReference>
<keyword evidence="3" id="KW-1133">Transmembrane helix</keyword>
<feature type="region of interest" description="Disordered" evidence="2">
    <location>
        <begin position="2621"/>
        <end position="2643"/>
    </location>
</feature>
<feature type="region of interest" description="Disordered" evidence="2">
    <location>
        <begin position="126"/>
        <end position="148"/>
    </location>
</feature>
<dbReference type="Gene3D" id="2.10.50.10">
    <property type="entry name" value="Tumor Necrosis Factor Receptor, subunit A, domain 2"/>
    <property type="match status" value="1"/>
</dbReference>
<feature type="compositionally biased region" description="Basic and acidic residues" evidence="2">
    <location>
        <begin position="126"/>
        <end position="141"/>
    </location>
</feature>
<protein>
    <submittedName>
        <fullName evidence="4">Uncharacterized protein</fullName>
    </submittedName>
</protein>
<keyword evidence="5" id="KW-1185">Reference proteome</keyword>
<feature type="compositionally biased region" description="Low complexity" evidence="2">
    <location>
        <begin position="2528"/>
        <end position="2537"/>
    </location>
</feature>
<dbReference type="InterPro" id="IPR009030">
    <property type="entry name" value="Growth_fac_rcpt_cys_sf"/>
</dbReference>
<dbReference type="SMART" id="SM01411">
    <property type="entry name" value="Ephrin_rec_like"/>
    <property type="match status" value="3"/>
</dbReference>
<accession>A0A7J6MW67</accession>
<organism evidence="4 5">
    <name type="scientific">Perkinsus chesapeaki</name>
    <name type="common">Clam parasite</name>
    <name type="synonym">Perkinsus andrewsi</name>
    <dbReference type="NCBI Taxonomy" id="330153"/>
    <lineage>
        <taxon>Eukaryota</taxon>
        <taxon>Sar</taxon>
        <taxon>Alveolata</taxon>
        <taxon>Perkinsozoa</taxon>
        <taxon>Perkinsea</taxon>
        <taxon>Perkinsida</taxon>
        <taxon>Perkinsidae</taxon>
        <taxon>Perkinsus</taxon>
    </lineage>
</organism>
<feature type="transmembrane region" description="Helical" evidence="3">
    <location>
        <begin position="2061"/>
        <end position="2081"/>
    </location>
</feature>
<feature type="region of interest" description="Disordered" evidence="2">
    <location>
        <begin position="3652"/>
        <end position="3676"/>
    </location>
</feature>